<dbReference type="RefSeq" id="WP_085089090.1">
    <property type="nucleotide sequence ID" value="NZ_FXAK01000007.1"/>
</dbReference>
<gene>
    <name evidence="2" type="ORF">SAMN02982917_4198</name>
</gene>
<evidence type="ECO:0008006" key="4">
    <source>
        <dbReference type="Google" id="ProtNLM"/>
    </source>
</evidence>
<dbReference type="OrthoDB" id="7307349at2"/>
<dbReference type="EMBL" id="FXAK01000007">
    <property type="protein sequence ID" value="SMF72685.1"/>
    <property type="molecule type" value="Genomic_DNA"/>
</dbReference>
<name>A0A1X7GP47_9PROT</name>
<evidence type="ECO:0000313" key="3">
    <source>
        <dbReference type="Proteomes" id="UP000192936"/>
    </source>
</evidence>
<accession>A0A1X7GP47</accession>
<evidence type="ECO:0000313" key="2">
    <source>
        <dbReference type="EMBL" id="SMF72685.1"/>
    </source>
</evidence>
<feature type="region of interest" description="Disordered" evidence="1">
    <location>
        <begin position="47"/>
        <end position="76"/>
    </location>
</feature>
<dbReference type="AlphaFoldDB" id="A0A1X7GP47"/>
<reference evidence="2 3" key="1">
    <citation type="submission" date="2017-04" db="EMBL/GenBank/DDBJ databases">
        <authorList>
            <person name="Afonso C.L."/>
            <person name="Miller P.J."/>
            <person name="Scott M.A."/>
            <person name="Spackman E."/>
            <person name="Goraichik I."/>
            <person name="Dimitrov K.M."/>
            <person name="Suarez D.L."/>
            <person name="Swayne D.E."/>
        </authorList>
    </citation>
    <scope>NUCLEOTIDE SEQUENCE [LARGE SCALE GENOMIC DNA]</scope>
    <source>
        <strain evidence="2 3">A2P</strain>
    </source>
</reference>
<dbReference type="STRING" id="286727.SAMN02982917_4198"/>
<proteinExistence type="predicted"/>
<evidence type="ECO:0000256" key="1">
    <source>
        <dbReference type="SAM" id="MobiDB-lite"/>
    </source>
</evidence>
<organism evidence="2 3">
    <name type="scientific">Azospirillum oryzae</name>
    <dbReference type="NCBI Taxonomy" id="286727"/>
    <lineage>
        <taxon>Bacteria</taxon>
        <taxon>Pseudomonadati</taxon>
        <taxon>Pseudomonadota</taxon>
        <taxon>Alphaproteobacteria</taxon>
        <taxon>Rhodospirillales</taxon>
        <taxon>Azospirillaceae</taxon>
        <taxon>Azospirillum</taxon>
    </lineage>
</organism>
<protein>
    <recommendedName>
        <fullName evidence="4">Type II toxin-antitoxin system ParD family antitoxin</fullName>
    </recommendedName>
</protein>
<sequence length="98" mass="10751">MPVSPTPPARPPRITATIQAEELPRAITAALPFRPPAGTRFRVTIEPVEESEEERRQSLQDDIAAGLEDADAGRTTDGERLFERLIAKYAQAGQPDLD</sequence>
<dbReference type="Proteomes" id="UP000192936">
    <property type="component" value="Unassembled WGS sequence"/>
</dbReference>